<organism evidence="3 4">
    <name type="scientific">Lysobacter silvisoli</name>
    <dbReference type="NCBI Taxonomy" id="2293254"/>
    <lineage>
        <taxon>Bacteria</taxon>
        <taxon>Pseudomonadati</taxon>
        <taxon>Pseudomonadota</taxon>
        <taxon>Gammaproteobacteria</taxon>
        <taxon>Lysobacterales</taxon>
        <taxon>Lysobacteraceae</taxon>
        <taxon>Lysobacter</taxon>
    </lineage>
</organism>
<feature type="domain" description="Amidohydrolase-related" evidence="2">
    <location>
        <begin position="78"/>
        <end position="430"/>
    </location>
</feature>
<dbReference type="PANTHER" id="PTHR43135:SF3">
    <property type="entry name" value="ALPHA-D-RIBOSE 1-METHYLPHOSPHONATE 5-TRIPHOSPHATE DIPHOSPHATASE"/>
    <property type="match status" value="1"/>
</dbReference>
<gene>
    <name evidence="3" type="ORF">DX914_18615</name>
</gene>
<dbReference type="SUPFAM" id="SSF51556">
    <property type="entry name" value="Metallo-dependent hydrolases"/>
    <property type="match status" value="1"/>
</dbReference>
<keyword evidence="4" id="KW-1185">Reference proteome</keyword>
<evidence type="ECO:0000259" key="2">
    <source>
        <dbReference type="Pfam" id="PF01979"/>
    </source>
</evidence>
<dbReference type="CDD" id="cd01299">
    <property type="entry name" value="Met_dep_hydrolase_A"/>
    <property type="match status" value="1"/>
</dbReference>
<dbReference type="InterPro" id="IPR051781">
    <property type="entry name" value="Metallo-dep_Hydrolase"/>
</dbReference>
<sequence>MRLPVLLALLLLALPTHAADAPAAPKRIAVRAAKLIDTAQQRVIERPLVLVEGERIVSVAAGGEAPAGVDVIDLGTATLMPGFIDLHVHITGDPTSGSGNYYEDILKRSPIDEAVTAHVYAQRTLRAGFTTVRNVGSGEYIDVALARAIEHGKLQGPRILPSGLAIGATGGHIDGNTGFSPYLEFHNATGVADGVEAVRAKVRDNVKHGAEVIKFMAGAGVLSAEASVGAPQYTQEEMNAIVDESHRWGKRVAAHAHGAEAIRMAILAGVDSVEHASFIDDEGLRLAKQKGTWLVMDVYNDDYILAEYTRLGFPQQMIDKEKLVGRTQRESFRRAVRAGVRLGYGTDAGVYPHGDNRKQFPKMVEWGMTPMQALRAATSDAAQLLGWEDKVGSVAAGRYADLVAVSGDPLADIHALDAAPVFVMKGGEVVVGDGR</sequence>
<dbReference type="InterPro" id="IPR006680">
    <property type="entry name" value="Amidohydro-rel"/>
</dbReference>
<proteinExistence type="predicted"/>
<dbReference type="EMBL" id="QTSU01000004">
    <property type="protein sequence ID" value="RDZ26280.1"/>
    <property type="molecule type" value="Genomic_DNA"/>
</dbReference>
<dbReference type="RefSeq" id="WP_115861614.1">
    <property type="nucleotide sequence ID" value="NZ_QTSU01000004.1"/>
</dbReference>
<evidence type="ECO:0000313" key="4">
    <source>
        <dbReference type="Proteomes" id="UP000264492"/>
    </source>
</evidence>
<keyword evidence="1" id="KW-0732">Signal</keyword>
<keyword evidence="3" id="KW-0378">Hydrolase</keyword>
<dbReference type="InterPro" id="IPR011059">
    <property type="entry name" value="Metal-dep_hydrolase_composite"/>
</dbReference>
<dbReference type="GO" id="GO:0016810">
    <property type="term" value="F:hydrolase activity, acting on carbon-nitrogen (but not peptide) bonds"/>
    <property type="evidence" value="ECO:0007669"/>
    <property type="project" value="InterPro"/>
</dbReference>
<dbReference type="Gene3D" id="2.30.40.10">
    <property type="entry name" value="Urease, subunit C, domain 1"/>
    <property type="match status" value="1"/>
</dbReference>
<dbReference type="SUPFAM" id="SSF51338">
    <property type="entry name" value="Composite domain of metallo-dependent hydrolases"/>
    <property type="match status" value="2"/>
</dbReference>
<dbReference type="InterPro" id="IPR057744">
    <property type="entry name" value="OTAase-like"/>
</dbReference>
<dbReference type="OrthoDB" id="9782972at2"/>
<dbReference type="Proteomes" id="UP000264492">
    <property type="component" value="Unassembled WGS sequence"/>
</dbReference>
<dbReference type="InterPro" id="IPR032466">
    <property type="entry name" value="Metal_Hydrolase"/>
</dbReference>
<evidence type="ECO:0000256" key="1">
    <source>
        <dbReference type="SAM" id="SignalP"/>
    </source>
</evidence>
<reference evidence="3 4" key="1">
    <citation type="submission" date="2018-08" db="EMBL/GenBank/DDBJ databases">
        <title>Lysobacter sp. zong2l5, whole genome shotgun sequence.</title>
        <authorList>
            <person name="Zhang X."/>
            <person name="Feng G."/>
            <person name="Zhu H."/>
        </authorList>
    </citation>
    <scope>NUCLEOTIDE SEQUENCE [LARGE SCALE GENOMIC DNA]</scope>
    <source>
        <strain evidence="4">zong2l5</strain>
    </source>
</reference>
<protein>
    <submittedName>
        <fullName evidence="3">Amidohydrolase family protein</fullName>
    </submittedName>
</protein>
<feature type="chain" id="PRO_5016744872" evidence="1">
    <location>
        <begin position="19"/>
        <end position="435"/>
    </location>
</feature>
<comment type="caution">
    <text evidence="3">The sequence shown here is derived from an EMBL/GenBank/DDBJ whole genome shotgun (WGS) entry which is preliminary data.</text>
</comment>
<dbReference type="AlphaFoldDB" id="A0A371JX97"/>
<dbReference type="Gene3D" id="3.20.20.140">
    <property type="entry name" value="Metal-dependent hydrolases"/>
    <property type="match status" value="1"/>
</dbReference>
<evidence type="ECO:0000313" key="3">
    <source>
        <dbReference type="EMBL" id="RDZ26280.1"/>
    </source>
</evidence>
<feature type="signal peptide" evidence="1">
    <location>
        <begin position="1"/>
        <end position="18"/>
    </location>
</feature>
<accession>A0A371JX97</accession>
<dbReference type="Pfam" id="PF01979">
    <property type="entry name" value="Amidohydro_1"/>
    <property type="match status" value="1"/>
</dbReference>
<name>A0A371JX97_9GAMM</name>
<dbReference type="PANTHER" id="PTHR43135">
    <property type="entry name" value="ALPHA-D-RIBOSE 1-METHYLPHOSPHONATE 5-TRIPHOSPHATE DIPHOSPHATASE"/>
    <property type="match status" value="1"/>
</dbReference>